<evidence type="ECO:0000313" key="2">
    <source>
        <dbReference type="Proteomes" id="UP000199417"/>
    </source>
</evidence>
<accession>A0A1G6Y9A6</accession>
<reference evidence="1 2" key="1">
    <citation type="submission" date="2016-10" db="EMBL/GenBank/DDBJ databases">
        <authorList>
            <person name="de Groot N.N."/>
        </authorList>
    </citation>
    <scope>NUCLEOTIDE SEQUENCE [LARGE SCALE GENOMIC DNA]</scope>
    <source>
        <strain evidence="1 2">JCM 11308</strain>
    </source>
</reference>
<organism evidence="1 2">
    <name type="scientific">Rhodococcus tukisamuensis</name>
    <dbReference type="NCBI Taxonomy" id="168276"/>
    <lineage>
        <taxon>Bacteria</taxon>
        <taxon>Bacillati</taxon>
        <taxon>Actinomycetota</taxon>
        <taxon>Actinomycetes</taxon>
        <taxon>Mycobacteriales</taxon>
        <taxon>Nocardiaceae</taxon>
        <taxon>Rhodococcus</taxon>
    </lineage>
</organism>
<dbReference type="STRING" id="168276.SAMN05444580_10778"/>
<protein>
    <submittedName>
        <fullName evidence="1">Uncharacterized protein</fullName>
    </submittedName>
</protein>
<sequence>MFTAPLAVVALLVMAISGHLARSAPRSVVRTH</sequence>
<gene>
    <name evidence="1" type="ORF">SAMN05444580_10778</name>
</gene>
<dbReference type="EMBL" id="FNAB01000007">
    <property type="protein sequence ID" value="SDD86573.1"/>
    <property type="molecule type" value="Genomic_DNA"/>
</dbReference>
<dbReference type="Proteomes" id="UP000199417">
    <property type="component" value="Unassembled WGS sequence"/>
</dbReference>
<evidence type="ECO:0000313" key="1">
    <source>
        <dbReference type="EMBL" id="SDD86573.1"/>
    </source>
</evidence>
<dbReference type="AlphaFoldDB" id="A0A1G6Y9A6"/>
<name>A0A1G6Y9A6_9NOCA</name>
<proteinExistence type="predicted"/>
<keyword evidence="2" id="KW-1185">Reference proteome</keyword>